<keyword evidence="4" id="KW-1133">Transmembrane helix</keyword>
<comment type="caution">
    <text evidence="10">The sequence shown here is derived from an EMBL/GenBank/DDBJ whole genome shotgun (WGS) entry which is preliminary data.</text>
</comment>
<feature type="domain" description="WSC" evidence="9">
    <location>
        <begin position="235"/>
        <end position="328"/>
    </location>
</feature>
<evidence type="ECO:0000256" key="3">
    <source>
        <dbReference type="ARBA" id="ARBA00022729"/>
    </source>
</evidence>
<evidence type="ECO:0000259" key="9">
    <source>
        <dbReference type="PROSITE" id="PS51212"/>
    </source>
</evidence>
<feature type="signal peptide" evidence="8">
    <location>
        <begin position="1"/>
        <end position="19"/>
    </location>
</feature>
<dbReference type="PROSITE" id="PS51212">
    <property type="entry name" value="WSC"/>
    <property type="match status" value="2"/>
</dbReference>
<dbReference type="GeneID" id="93588197"/>
<organism evidence="10 11">
    <name type="scientific">Arthrobotrys flagrans</name>
    <name type="common">Nematode-trapping fungus</name>
    <name type="synonym">Trichothecium flagrans</name>
    <dbReference type="NCBI Taxonomy" id="97331"/>
    <lineage>
        <taxon>Eukaryota</taxon>
        <taxon>Fungi</taxon>
        <taxon>Dikarya</taxon>
        <taxon>Ascomycota</taxon>
        <taxon>Pezizomycotina</taxon>
        <taxon>Orbiliomycetes</taxon>
        <taxon>Orbiliales</taxon>
        <taxon>Orbiliaceae</taxon>
        <taxon>Arthrobotrys</taxon>
    </lineage>
</organism>
<evidence type="ECO:0000256" key="5">
    <source>
        <dbReference type="ARBA" id="ARBA00023136"/>
    </source>
</evidence>
<evidence type="ECO:0000256" key="2">
    <source>
        <dbReference type="ARBA" id="ARBA00022692"/>
    </source>
</evidence>
<dbReference type="EMBL" id="SAEB01000007">
    <property type="protein sequence ID" value="RVD84118.1"/>
    <property type="molecule type" value="Genomic_DNA"/>
</dbReference>
<proteinExistence type="predicted"/>
<dbReference type="PANTHER" id="PTHR24269">
    <property type="entry name" value="KREMEN PROTEIN"/>
    <property type="match status" value="1"/>
</dbReference>
<dbReference type="InterPro" id="IPR002889">
    <property type="entry name" value="WSC_carb-bd"/>
</dbReference>
<feature type="region of interest" description="Disordered" evidence="7">
    <location>
        <begin position="85"/>
        <end position="106"/>
    </location>
</feature>
<comment type="subcellular location">
    <subcellularLocation>
        <location evidence="1">Membrane</location>
        <topology evidence="1">Single-pass membrane protein</topology>
    </subcellularLocation>
</comment>
<gene>
    <name evidence="10" type="ORF">DFL_005886</name>
</gene>
<dbReference type="PANTHER" id="PTHR24269:SF16">
    <property type="entry name" value="PROTEIN SLG1"/>
    <property type="match status" value="1"/>
</dbReference>
<dbReference type="AlphaFoldDB" id="A0A436ZYP3"/>
<dbReference type="SMART" id="SM00321">
    <property type="entry name" value="WSC"/>
    <property type="match status" value="2"/>
</dbReference>
<dbReference type="OrthoDB" id="5985073at2759"/>
<keyword evidence="5" id="KW-0472">Membrane</keyword>
<keyword evidence="3 8" id="KW-0732">Signal</keyword>
<dbReference type="InterPro" id="IPR051836">
    <property type="entry name" value="Kremen_rcpt"/>
</dbReference>
<dbReference type="Pfam" id="PF01822">
    <property type="entry name" value="WSC"/>
    <property type="match status" value="2"/>
</dbReference>
<keyword evidence="11" id="KW-1185">Reference proteome</keyword>
<evidence type="ECO:0000256" key="7">
    <source>
        <dbReference type="SAM" id="MobiDB-lite"/>
    </source>
</evidence>
<reference evidence="10 11" key="1">
    <citation type="submission" date="2019-01" db="EMBL/GenBank/DDBJ databases">
        <title>Intercellular communication is required for trap formation in the nematode-trapping fungus Duddingtonia flagrans.</title>
        <authorList>
            <person name="Youssar L."/>
            <person name="Wernet V."/>
            <person name="Hensel N."/>
            <person name="Hildebrandt H.-G."/>
            <person name="Fischer R."/>
        </authorList>
    </citation>
    <scope>NUCLEOTIDE SEQUENCE [LARGE SCALE GENOMIC DNA]</scope>
    <source>
        <strain evidence="10 11">CBS H-5679</strain>
    </source>
</reference>
<keyword evidence="6" id="KW-0325">Glycoprotein</keyword>
<accession>A0A436ZYP3</accession>
<feature type="chain" id="PRO_5019134589" description="WSC domain-containing protein" evidence="8">
    <location>
        <begin position="20"/>
        <end position="329"/>
    </location>
</feature>
<evidence type="ECO:0000256" key="4">
    <source>
        <dbReference type="ARBA" id="ARBA00022989"/>
    </source>
</evidence>
<dbReference type="STRING" id="97331.A0A436ZYP3"/>
<evidence type="ECO:0000313" key="11">
    <source>
        <dbReference type="Proteomes" id="UP000283090"/>
    </source>
</evidence>
<protein>
    <recommendedName>
        <fullName evidence="9">WSC domain-containing protein</fullName>
    </recommendedName>
</protein>
<dbReference type="GO" id="GO:0005886">
    <property type="term" value="C:plasma membrane"/>
    <property type="evidence" value="ECO:0007669"/>
    <property type="project" value="TreeGrafter"/>
</dbReference>
<feature type="compositionally biased region" description="Low complexity" evidence="7">
    <location>
        <begin position="89"/>
        <end position="106"/>
    </location>
</feature>
<dbReference type="Proteomes" id="UP000283090">
    <property type="component" value="Unassembled WGS sequence"/>
</dbReference>
<evidence type="ECO:0000313" key="10">
    <source>
        <dbReference type="EMBL" id="RVD84118.1"/>
    </source>
</evidence>
<evidence type="ECO:0000256" key="8">
    <source>
        <dbReference type="SAM" id="SignalP"/>
    </source>
</evidence>
<evidence type="ECO:0000256" key="6">
    <source>
        <dbReference type="ARBA" id="ARBA00023180"/>
    </source>
</evidence>
<dbReference type="RefSeq" id="XP_067489662.1">
    <property type="nucleotide sequence ID" value="XM_067635209.1"/>
</dbReference>
<sequence length="329" mass="35804">MQLKFLLWAFVATTVIASAVPEVAEKRHYGAPSTVTKYVTKWTTKCVPKTKTCTKWSKTRTITNTKCSKTTTRWKTKTSTRWKTKTSTRWKTTTKPASTKTTTETEIKFSTTTATSTATETTVSTTTITQSPSSAPTGARYAGCYKENLENGHMLSDLSTSTDVTPDTCQKRCFDAGYALAGLTNGTTCACGHSIENPWAEVGDEVNDCSTQCVADPEEFCGGINFFEIYVQSKNPTNIGCYDDSTSNAILSEAFYTSPKMTQSLCQDLCYGQEFTLAGLKNGNECVCGDQFISAPIQDGKGQCTKACAGNENEHCGGEFFLEVFAFTG</sequence>
<name>A0A436ZYP3_ARTFL</name>
<evidence type="ECO:0000256" key="1">
    <source>
        <dbReference type="ARBA" id="ARBA00004167"/>
    </source>
</evidence>
<dbReference type="VEuPathDB" id="FungiDB:DFL_005886"/>
<feature type="domain" description="WSC" evidence="9">
    <location>
        <begin position="138"/>
        <end position="233"/>
    </location>
</feature>
<keyword evidence="2" id="KW-0812">Transmembrane</keyword>